<dbReference type="EMBL" id="GL883009">
    <property type="protein sequence ID" value="EGG22546.1"/>
    <property type="molecule type" value="Genomic_DNA"/>
</dbReference>
<evidence type="ECO:0000313" key="3">
    <source>
        <dbReference type="Proteomes" id="UP000007797"/>
    </source>
</evidence>
<dbReference type="RefSeq" id="XP_004360397.1">
    <property type="nucleotide sequence ID" value="XM_004360340.1"/>
</dbReference>
<keyword evidence="1" id="KW-0732">Signal</keyword>
<organism evidence="2 3">
    <name type="scientific">Cavenderia fasciculata</name>
    <name type="common">Slime mold</name>
    <name type="synonym">Dictyostelium fasciculatum</name>
    <dbReference type="NCBI Taxonomy" id="261658"/>
    <lineage>
        <taxon>Eukaryota</taxon>
        <taxon>Amoebozoa</taxon>
        <taxon>Evosea</taxon>
        <taxon>Eumycetozoa</taxon>
        <taxon>Dictyostelia</taxon>
        <taxon>Acytosteliales</taxon>
        <taxon>Cavenderiaceae</taxon>
        <taxon>Cavenderia</taxon>
    </lineage>
</organism>
<dbReference type="Pfam" id="PF05725">
    <property type="entry name" value="FNIP"/>
    <property type="match status" value="4"/>
</dbReference>
<evidence type="ECO:0000256" key="1">
    <source>
        <dbReference type="SAM" id="SignalP"/>
    </source>
</evidence>
<dbReference type="PANTHER" id="PTHR32134">
    <property type="entry name" value="FNIP REPEAT-CONTAINING PROTEIN"/>
    <property type="match status" value="1"/>
</dbReference>
<dbReference type="Proteomes" id="UP000007797">
    <property type="component" value="Unassembled WGS sequence"/>
</dbReference>
<dbReference type="PANTHER" id="PTHR32134:SF169">
    <property type="entry name" value="FNIP REPEAT-CONTAINING PROTEIN-RELATED"/>
    <property type="match status" value="1"/>
</dbReference>
<gene>
    <name evidence="2" type="ORF">DFA_04676</name>
</gene>
<dbReference type="SUPFAM" id="SSF52058">
    <property type="entry name" value="L domain-like"/>
    <property type="match status" value="1"/>
</dbReference>
<name>F4PQ83_CACFS</name>
<sequence length="505" mass="56012">MLLTLSDYVLLGILLQCDDIDKVCLGLTCKKLWSTVKRYAVFNVDYFDFKGIELVKEHIGLKSLIPNIVRSLEHVHYVDDEIREIPEQATHLKFSDEYNTLIKPGQIPYGIQRVDFGRSFNQPLGSEVLPASVTTLKFGYHFNQPLVPNESLPAGLRQLTLSSLFNQPMLPGSLPAALTHLRFGLNFNQPIGPGVLPEHLVHLVFGFSMERALSEIVLPDGLKHLTLGCRFNHEIGAHALPASIETLELLSLQLPALHAGSVPPNLTRLTITCGENPLDPVVLPNSLTHLRINVSSSDHLVGLKSLPLKSLVLPKSFDQILNTSLLPDTLEHLEAGAPTLADITLPPRLVSLAIDGLTPQTIVPHTLTSLTILNTSNNIGFIPSGVSELSLCTKFVKINFNLPPQIKHLILNVTGISWKGEDVLEIPFGKVMHLDRLTINDIYNPGNRTTFYIRTISGSLLVVSDKNLYGMFIPISEKLFDLNFIKMVTTNKKENQNENLKEKEK</sequence>
<dbReference type="OMA" id="QITIRIM"/>
<feature type="signal peptide" evidence="1">
    <location>
        <begin position="1"/>
        <end position="17"/>
    </location>
</feature>
<keyword evidence="3" id="KW-1185">Reference proteome</keyword>
<evidence type="ECO:0008006" key="4">
    <source>
        <dbReference type="Google" id="ProtNLM"/>
    </source>
</evidence>
<dbReference type="InterPro" id="IPR051251">
    <property type="entry name" value="STK_FNIP-Repeat"/>
</dbReference>
<accession>F4PQ83</accession>
<dbReference type="InterPro" id="IPR008615">
    <property type="entry name" value="FNIP"/>
</dbReference>
<dbReference type="OrthoDB" id="444581at2759"/>
<protein>
    <recommendedName>
        <fullName evidence="4">F-box domain-containing protein</fullName>
    </recommendedName>
</protein>
<proteinExistence type="predicted"/>
<dbReference type="KEGG" id="dfa:DFA_04676"/>
<evidence type="ECO:0000313" key="2">
    <source>
        <dbReference type="EMBL" id="EGG22546.1"/>
    </source>
</evidence>
<dbReference type="GeneID" id="14874686"/>
<reference evidence="3" key="1">
    <citation type="journal article" date="2011" name="Genome Res.">
        <title>Phylogeny-wide analysis of social amoeba genomes highlights ancient origins for complex intercellular communication.</title>
        <authorList>
            <person name="Heidel A.J."/>
            <person name="Lawal H.M."/>
            <person name="Felder M."/>
            <person name="Schilde C."/>
            <person name="Helps N.R."/>
            <person name="Tunggal B."/>
            <person name="Rivero F."/>
            <person name="John U."/>
            <person name="Schleicher M."/>
            <person name="Eichinger L."/>
            <person name="Platzer M."/>
            <person name="Noegel A.A."/>
            <person name="Schaap P."/>
            <person name="Gloeckner G."/>
        </authorList>
    </citation>
    <scope>NUCLEOTIDE SEQUENCE [LARGE SCALE GENOMIC DNA]</scope>
    <source>
        <strain evidence="3">SH3</strain>
    </source>
</reference>
<dbReference type="AlphaFoldDB" id="F4PQ83"/>
<feature type="chain" id="PRO_5003313239" description="F-box domain-containing protein" evidence="1">
    <location>
        <begin position="18"/>
        <end position="505"/>
    </location>
</feature>